<dbReference type="Proteomes" id="UP000682733">
    <property type="component" value="Unassembled WGS sequence"/>
</dbReference>
<dbReference type="InterPro" id="IPR035979">
    <property type="entry name" value="RBD_domain_sf"/>
</dbReference>
<feature type="domain" description="RRM" evidence="5">
    <location>
        <begin position="97"/>
        <end position="173"/>
    </location>
</feature>
<dbReference type="OrthoDB" id="1875751at2759"/>
<dbReference type="Pfam" id="PF00076">
    <property type="entry name" value="RRM_1"/>
    <property type="match status" value="2"/>
</dbReference>
<dbReference type="EMBL" id="CAJNOK010002980">
    <property type="protein sequence ID" value="CAF0882872.1"/>
    <property type="molecule type" value="Genomic_DNA"/>
</dbReference>
<feature type="domain" description="RRM" evidence="5">
    <location>
        <begin position="7"/>
        <end position="83"/>
    </location>
</feature>
<dbReference type="GO" id="GO:0003729">
    <property type="term" value="F:mRNA binding"/>
    <property type="evidence" value="ECO:0007669"/>
    <property type="project" value="TreeGrafter"/>
</dbReference>
<organism evidence="6 10">
    <name type="scientific">Didymodactylos carnosus</name>
    <dbReference type="NCBI Taxonomy" id="1234261"/>
    <lineage>
        <taxon>Eukaryota</taxon>
        <taxon>Metazoa</taxon>
        <taxon>Spiralia</taxon>
        <taxon>Gnathifera</taxon>
        <taxon>Rotifera</taxon>
        <taxon>Eurotatoria</taxon>
        <taxon>Bdelloidea</taxon>
        <taxon>Philodinida</taxon>
        <taxon>Philodinidae</taxon>
        <taxon>Didymodactylos</taxon>
    </lineage>
</organism>
<feature type="compositionally biased region" description="Basic and acidic residues" evidence="4">
    <location>
        <begin position="284"/>
        <end position="311"/>
    </location>
</feature>
<evidence type="ECO:0000313" key="10">
    <source>
        <dbReference type="Proteomes" id="UP000663829"/>
    </source>
</evidence>
<dbReference type="EMBL" id="CAJOBA010002981">
    <property type="protein sequence ID" value="CAF3666367.1"/>
    <property type="molecule type" value="Genomic_DNA"/>
</dbReference>
<evidence type="ECO:0000313" key="8">
    <source>
        <dbReference type="EMBL" id="CAF3590613.1"/>
    </source>
</evidence>
<evidence type="ECO:0000256" key="4">
    <source>
        <dbReference type="SAM" id="MobiDB-lite"/>
    </source>
</evidence>
<keyword evidence="1" id="KW-0677">Repeat</keyword>
<evidence type="ECO:0000313" key="6">
    <source>
        <dbReference type="EMBL" id="CAF0805260.1"/>
    </source>
</evidence>
<sequence>MVLDTNKKLIFTNLSVKTTDDSLKTYLLKYGDIIDCLINKDNEGNSLYTGFVTYQSTTSVDRVMLSRPHLIDSKIVKVHRAMPEQGDGDCSIHLQVYEIFISGIRKSETSEMFKTYFSHYGHVVKCQLMNYRNNSNRAFGFLSFNDTDCVDKVILERPHVIQKRHYHVRKSIPKHYSYIISYVKPVSSYNQYWNYFGYGLINLNDSNMNINDTLLQHQLPYYQRILAPKRAPKRDPKRQNRQQSTVVIPRIEENNTSEQQTFEIVNVNSSSDEEELISLIENDESSHLQENDKRDEKTENSEDNKASCDLM</sequence>
<dbReference type="SUPFAM" id="SSF54928">
    <property type="entry name" value="RNA-binding domain, RBD"/>
    <property type="match status" value="2"/>
</dbReference>
<proteinExistence type="predicted"/>
<protein>
    <recommendedName>
        <fullName evidence="5">RRM domain-containing protein</fullName>
    </recommendedName>
</protein>
<dbReference type="EMBL" id="CAJOBC010000473">
    <property type="protein sequence ID" value="CAF3590613.1"/>
    <property type="molecule type" value="Genomic_DNA"/>
</dbReference>
<dbReference type="PROSITE" id="PS50102">
    <property type="entry name" value="RRM"/>
    <property type="match status" value="2"/>
</dbReference>
<evidence type="ECO:0000313" key="9">
    <source>
        <dbReference type="EMBL" id="CAF3666367.1"/>
    </source>
</evidence>
<reference evidence="6" key="1">
    <citation type="submission" date="2021-02" db="EMBL/GenBank/DDBJ databases">
        <authorList>
            <person name="Nowell W R."/>
        </authorList>
    </citation>
    <scope>NUCLEOTIDE SEQUENCE</scope>
</reference>
<keyword evidence="2 3" id="KW-0694">RNA-binding</keyword>
<comment type="caution">
    <text evidence="6">The sequence shown here is derived from an EMBL/GenBank/DDBJ whole genome shotgun (WGS) entry which is preliminary data.</text>
</comment>
<dbReference type="InterPro" id="IPR012677">
    <property type="entry name" value="Nucleotide-bd_a/b_plait_sf"/>
</dbReference>
<dbReference type="AlphaFoldDB" id="A0A813SVI8"/>
<keyword evidence="10" id="KW-1185">Reference proteome</keyword>
<dbReference type="Proteomes" id="UP000677228">
    <property type="component" value="Unassembled WGS sequence"/>
</dbReference>
<name>A0A813SVI8_9BILA</name>
<dbReference type="Proteomes" id="UP000663829">
    <property type="component" value="Unassembled WGS sequence"/>
</dbReference>
<dbReference type="Proteomes" id="UP000681722">
    <property type="component" value="Unassembled WGS sequence"/>
</dbReference>
<evidence type="ECO:0000256" key="2">
    <source>
        <dbReference type="ARBA" id="ARBA00022884"/>
    </source>
</evidence>
<dbReference type="GO" id="GO:0006417">
    <property type="term" value="P:regulation of translation"/>
    <property type="evidence" value="ECO:0007669"/>
    <property type="project" value="TreeGrafter"/>
</dbReference>
<dbReference type="PANTHER" id="PTHR48032">
    <property type="entry name" value="RNA-BINDING PROTEIN MUSASHI HOMOLOG RBP6"/>
    <property type="match status" value="1"/>
</dbReference>
<dbReference type="Gene3D" id="3.30.70.330">
    <property type="match status" value="2"/>
</dbReference>
<gene>
    <name evidence="6" type="ORF">GPM918_LOCUS3738</name>
    <name evidence="7" type="ORF">OVA965_LOCUS8713</name>
    <name evidence="8" type="ORF">SRO942_LOCUS3738</name>
    <name evidence="9" type="ORF">TMI583_LOCUS8709</name>
</gene>
<evidence type="ECO:0000259" key="5">
    <source>
        <dbReference type="PROSITE" id="PS50102"/>
    </source>
</evidence>
<evidence type="ECO:0000256" key="3">
    <source>
        <dbReference type="PROSITE-ProRule" id="PRU00176"/>
    </source>
</evidence>
<evidence type="ECO:0000313" key="7">
    <source>
        <dbReference type="EMBL" id="CAF0882872.1"/>
    </source>
</evidence>
<dbReference type="SMART" id="SM00360">
    <property type="entry name" value="RRM"/>
    <property type="match status" value="2"/>
</dbReference>
<dbReference type="PANTHER" id="PTHR48032:SF6">
    <property type="entry name" value="RNA-BINDING (RRM_RBD_RNP MOTIFS) FAMILY PROTEIN"/>
    <property type="match status" value="1"/>
</dbReference>
<feature type="region of interest" description="Disordered" evidence="4">
    <location>
        <begin position="280"/>
        <end position="311"/>
    </location>
</feature>
<dbReference type="EMBL" id="CAJNOQ010000473">
    <property type="protein sequence ID" value="CAF0805260.1"/>
    <property type="molecule type" value="Genomic_DNA"/>
</dbReference>
<dbReference type="InterPro" id="IPR000504">
    <property type="entry name" value="RRM_dom"/>
</dbReference>
<evidence type="ECO:0000256" key="1">
    <source>
        <dbReference type="ARBA" id="ARBA00022737"/>
    </source>
</evidence>
<accession>A0A813SVI8</accession>